<name>A0A928Z8Y8_9CYAN</name>
<proteinExistence type="predicted"/>
<dbReference type="FunFam" id="1.50.10.10:FF:000073">
    <property type="entry name" value="Glycogen debranching enzyme, hypothetical (TreX-like)"/>
    <property type="match status" value="1"/>
</dbReference>
<dbReference type="AlphaFoldDB" id="A0A928Z8Y8"/>
<feature type="domain" description="Glycogen debranching enzyme bacterial and archaeal type N-terminal" evidence="2">
    <location>
        <begin position="2"/>
        <end position="171"/>
    </location>
</feature>
<evidence type="ECO:0000313" key="3">
    <source>
        <dbReference type="EMBL" id="MBE9042040.1"/>
    </source>
</evidence>
<dbReference type="GO" id="GO:0005980">
    <property type="term" value="P:glycogen catabolic process"/>
    <property type="evidence" value="ECO:0007669"/>
    <property type="project" value="InterPro"/>
</dbReference>
<protein>
    <submittedName>
        <fullName evidence="3">Amylo-alpha-1,6-glucosidase</fullName>
    </submittedName>
</protein>
<organism evidence="3 4">
    <name type="scientific">Zarconia navalis LEGE 11467</name>
    <dbReference type="NCBI Taxonomy" id="1828826"/>
    <lineage>
        <taxon>Bacteria</taxon>
        <taxon>Bacillati</taxon>
        <taxon>Cyanobacteriota</taxon>
        <taxon>Cyanophyceae</taxon>
        <taxon>Oscillatoriophycideae</taxon>
        <taxon>Oscillatoriales</taxon>
        <taxon>Oscillatoriales incertae sedis</taxon>
        <taxon>Zarconia</taxon>
        <taxon>Zarconia navalis</taxon>
    </lineage>
</organism>
<sequence length="607" mass="68678">VEYGNCIYPLYTNRWASGSIEPRGYHHLAHFRLEGTIPTWIFACGDALLEKRLWMQQGQNTTYIRYTFTRGSGTLKLSLKALVNYRDRHGGSTKVDWRVDAIDRGIRLIAFDDAVPFYLWRDRTDATCSISPTWYENFDLAIERYRGTGDRENHLHAATIEIALEPGESLTVVASTDPTPNLDGLAALAERRAYERQLLEQSSKVPYLKATGKPEWVDRLVLAADQFIVNRPLSARPDGKTIIAGYPWFADWGRDTMISLPGLTLLTGRPEIARTILGTYARYLDRGMLPNVFPDRGDTPAYNTADASLWFAEAVRSYYAATGDRDFLEAIFPAIEEIIRWYRQGTRYNIHWDRQDGLIYAGEPGVQVTWMDAKVDDWVVTPRHGKPVEINALWYNALRIASEVAKILGYPDGEYRDLAERTVAGFERFWNPTTGYCYDVLDTPSGNDRALRPNQLLAVSLSGVCGKYAKPLLQPRQQKAIVDACGRELLTSYGLRSLAPSDPQYRGHYGGDRQQRDGAYHQGTTWGWLIGPFVEAHFRVYNDPQRALEFLEPMVHHLQGAGLGSISEIFDGDPPMTPRGCFAQAWSVAEVLRVRSLVSSRETREFG</sequence>
<feature type="non-terminal residue" evidence="3">
    <location>
        <position position="1"/>
    </location>
</feature>
<dbReference type="PANTHER" id="PTHR10569:SF2">
    <property type="entry name" value="GLYCOGEN DEBRANCHING ENZYME"/>
    <property type="match status" value="1"/>
</dbReference>
<evidence type="ECO:0000313" key="4">
    <source>
        <dbReference type="Proteomes" id="UP000621799"/>
    </source>
</evidence>
<feature type="domain" description="Glycogen debranching enzyme C-terminal" evidence="1">
    <location>
        <begin position="223"/>
        <end position="593"/>
    </location>
</feature>
<dbReference type="Pfam" id="PF12439">
    <property type="entry name" value="GDE_N"/>
    <property type="match status" value="1"/>
</dbReference>
<dbReference type="InterPro" id="IPR032790">
    <property type="entry name" value="GDE_C"/>
</dbReference>
<dbReference type="SUPFAM" id="SSF48208">
    <property type="entry name" value="Six-hairpin glycosidases"/>
    <property type="match status" value="1"/>
</dbReference>
<comment type="caution">
    <text evidence="3">The sequence shown here is derived from an EMBL/GenBank/DDBJ whole genome shotgun (WGS) entry which is preliminary data.</text>
</comment>
<dbReference type="InterPro" id="IPR010401">
    <property type="entry name" value="AGL/Gdb1"/>
</dbReference>
<dbReference type="InterPro" id="IPR008928">
    <property type="entry name" value="6-hairpin_glycosidase_sf"/>
</dbReference>
<dbReference type="GO" id="GO:0004134">
    <property type="term" value="F:4-alpha-glucanotransferase activity"/>
    <property type="evidence" value="ECO:0007669"/>
    <property type="project" value="InterPro"/>
</dbReference>
<dbReference type="Gene3D" id="1.50.10.10">
    <property type="match status" value="1"/>
</dbReference>
<dbReference type="Pfam" id="PF06202">
    <property type="entry name" value="GDE_C"/>
    <property type="match status" value="1"/>
</dbReference>
<keyword evidence="4" id="KW-1185">Reference proteome</keyword>
<dbReference type="EMBL" id="JADEXN010000285">
    <property type="protein sequence ID" value="MBE9042040.1"/>
    <property type="molecule type" value="Genomic_DNA"/>
</dbReference>
<dbReference type="Proteomes" id="UP000621799">
    <property type="component" value="Unassembled WGS sequence"/>
</dbReference>
<dbReference type="RefSeq" id="WP_264322221.1">
    <property type="nucleotide sequence ID" value="NZ_JADEXN010000285.1"/>
</dbReference>
<dbReference type="InterPro" id="IPR012341">
    <property type="entry name" value="6hp_glycosidase-like_sf"/>
</dbReference>
<dbReference type="GO" id="GO:0004135">
    <property type="term" value="F:amylo-alpha-1,6-glucosidase activity"/>
    <property type="evidence" value="ECO:0007669"/>
    <property type="project" value="InterPro"/>
</dbReference>
<evidence type="ECO:0000259" key="2">
    <source>
        <dbReference type="Pfam" id="PF12439"/>
    </source>
</evidence>
<accession>A0A928Z8Y8</accession>
<dbReference type="PANTHER" id="PTHR10569">
    <property type="entry name" value="GLYCOGEN DEBRANCHING ENZYME"/>
    <property type="match status" value="1"/>
</dbReference>
<evidence type="ECO:0000259" key="1">
    <source>
        <dbReference type="Pfam" id="PF06202"/>
    </source>
</evidence>
<dbReference type="InterPro" id="IPR024742">
    <property type="entry name" value="Glycogen_debranch_N"/>
</dbReference>
<reference evidence="3" key="1">
    <citation type="submission" date="2020-10" db="EMBL/GenBank/DDBJ databases">
        <authorList>
            <person name="Castelo-Branco R."/>
            <person name="Eusebio N."/>
            <person name="Adriana R."/>
            <person name="Vieira A."/>
            <person name="Brugerolle De Fraissinette N."/>
            <person name="Rezende De Castro R."/>
            <person name="Schneider M.P."/>
            <person name="Vasconcelos V."/>
            <person name="Leao P.N."/>
        </authorList>
    </citation>
    <scope>NUCLEOTIDE SEQUENCE</scope>
    <source>
        <strain evidence="3">LEGE 11467</strain>
    </source>
</reference>
<gene>
    <name evidence="3" type="ORF">IQ235_14765</name>
</gene>